<dbReference type="PANTHER" id="PTHR33653">
    <property type="entry name" value="RIBONUCLEASE VAPC2"/>
    <property type="match status" value="1"/>
</dbReference>
<name>A0ABP3R2Q2_9PROT</name>
<keyword evidence="8" id="KW-0800">Toxin</keyword>
<dbReference type="InterPro" id="IPR002716">
    <property type="entry name" value="PIN_dom"/>
</dbReference>
<gene>
    <name evidence="8" type="primary">vapC</name>
    <name evidence="10" type="ORF">GCM10009416_45420</name>
</gene>
<evidence type="ECO:0000256" key="6">
    <source>
        <dbReference type="ARBA" id="ARBA00022842"/>
    </source>
</evidence>
<dbReference type="PANTHER" id="PTHR33653:SF1">
    <property type="entry name" value="RIBONUCLEASE VAPC2"/>
    <property type="match status" value="1"/>
</dbReference>
<comment type="similarity">
    <text evidence="7 8">Belongs to the PINc/VapC protein family.</text>
</comment>
<evidence type="ECO:0000256" key="3">
    <source>
        <dbReference type="ARBA" id="ARBA00022722"/>
    </source>
</evidence>
<dbReference type="Gene3D" id="3.40.50.1010">
    <property type="entry name" value="5'-nuclease"/>
    <property type="match status" value="1"/>
</dbReference>
<keyword evidence="11" id="KW-1185">Reference proteome</keyword>
<evidence type="ECO:0000256" key="7">
    <source>
        <dbReference type="ARBA" id="ARBA00038093"/>
    </source>
</evidence>
<dbReference type="InterPro" id="IPR050556">
    <property type="entry name" value="Type_II_TA_system_RNase"/>
</dbReference>
<keyword evidence="4 8" id="KW-0479">Metal-binding</keyword>
<evidence type="ECO:0000256" key="8">
    <source>
        <dbReference type="HAMAP-Rule" id="MF_00265"/>
    </source>
</evidence>
<keyword evidence="6 8" id="KW-0460">Magnesium</keyword>
<evidence type="ECO:0000313" key="11">
    <source>
        <dbReference type="Proteomes" id="UP001501588"/>
    </source>
</evidence>
<proteinExistence type="inferred from homology"/>
<feature type="binding site" evidence="8">
    <location>
        <position position="5"/>
    </location>
    <ligand>
        <name>Mg(2+)</name>
        <dbReference type="ChEBI" id="CHEBI:18420"/>
    </ligand>
</feature>
<evidence type="ECO:0000259" key="9">
    <source>
        <dbReference type="Pfam" id="PF01850"/>
    </source>
</evidence>
<sequence length="140" mass="14406">MIILDTHVISELVRPEPHPAVLARVGGQRPSALHATSVTQAEAFYGIAVLPAGKRRAGLAAAAGSIFGEDFAGRVLPFDGAAARSYAEIRAARRGSGSPMEAFDAQIAAIAFTSGATLATRDTGGFADCGVTIVNPWRTG</sequence>
<dbReference type="CDD" id="cd18731">
    <property type="entry name" value="PIN_NgFitB-like"/>
    <property type="match status" value="1"/>
</dbReference>
<feature type="domain" description="PIN" evidence="9">
    <location>
        <begin position="2"/>
        <end position="126"/>
    </location>
</feature>
<dbReference type="InterPro" id="IPR022907">
    <property type="entry name" value="VapC_family"/>
</dbReference>
<evidence type="ECO:0000313" key="10">
    <source>
        <dbReference type="EMBL" id="GAA0602495.1"/>
    </source>
</evidence>
<dbReference type="SUPFAM" id="SSF88723">
    <property type="entry name" value="PIN domain-like"/>
    <property type="match status" value="1"/>
</dbReference>
<dbReference type="HAMAP" id="MF_00265">
    <property type="entry name" value="VapC_Nob1"/>
    <property type="match status" value="1"/>
</dbReference>
<evidence type="ECO:0000256" key="1">
    <source>
        <dbReference type="ARBA" id="ARBA00001946"/>
    </source>
</evidence>
<evidence type="ECO:0000256" key="4">
    <source>
        <dbReference type="ARBA" id="ARBA00022723"/>
    </source>
</evidence>
<dbReference type="EC" id="3.1.-.-" evidence="8"/>
<evidence type="ECO:0000256" key="2">
    <source>
        <dbReference type="ARBA" id="ARBA00022649"/>
    </source>
</evidence>
<dbReference type="EMBL" id="BAAAFZ010000082">
    <property type="protein sequence ID" value="GAA0602495.1"/>
    <property type="molecule type" value="Genomic_DNA"/>
</dbReference>
<dbReference type="Proteomes" id="UP001501588">
    <property type="component" value="Unassembled WGS sequence"/>
</dbReference>
<keyword evidence="5 8" id="KW-0378">Hydrolase</keyword>
<dbReference type="RefSeq" id="WP_343897710.1">
    <property type="nucleotide sequence ID" value="NZ_BAAAFZ010000082.1"/>
</dbReference>
<comment type="caution">
    <text evidence="10">The sequence shown here is derived from an EMBL/GenBank/DDBJ whole genome shotgun (WGS) entry which is preliminary data.</text>
</comment>
<dbReference type="InterPro" id="IPR029060">
    <property type="entry name" value="PIN-like_dom_sf"/>
</dbReference>
<reference evidence="11" key="1">
    <citation type="journal article" date="2019" name="Int. J. Syst. Evol. Microbiol.">
        <title>The Global Catalogue of Microorganisms (GCM) 10K type strain sequencing project: providing services to taxonomists for standard genome sequencing and annotation.</title>
        <authorList>
            <consortium name="The Broad Institute Genomics Platform"/>
            <consortium name="The Broad Institute Genome Sequencing Center for Infectious Disease"/>
            <person name="Wu L."/>
            <person name="Ma J."/>
        </authorList>
    </citation>
    <scope>NUCLEOTIDE SEQUENCE [LARGE SCALE GENOMIC DNA]</scope>
    <source>
        <strain evidence="11">JCM 9933</strain>
    </source>
</reference>
<evidence type="ECO:0000256" key="5">
    <source>
        <dbReference type="ARBA" id="ARBA00022801"/>
    </source>
</evidence>
<feature type="binding site" evidence="8">
    <location>
        <position position="104"/>
    </location>
    <ligand>
        <name>Mg(2+)</name>
        <dbReference type="ChEBI" id="CHEBI:18420"/>
    </ligand>
</feature>
<organism evidence="10 11">
    <name type="scientific">Craurococcus roseus</name>
    <dbReference type="NCBI Taxonomy" id="77585"/>
    <lineage>
        <taxon>Bacteria</taxon>
        <taxon>Pseudomonadati</taxon>
        <taxon>Pseudomonadota</taxon>
        <taxon>Alphaproteobacteria</taxon>
        <taxon>Acetobacterales</taxon>
        <taxon>Acetobacteraceae</taxon>
        <taxon>Craurococcus</taxon>
    </lineage>
</organism>
<accession>A0ABP3R2Q2</accession>
<protein>
    <recommendedName>
        <fullName evidence="8">Ribonuclease VapC</fullName>
        <shortName evidence="8">RNase VapC</shortName>
        <ecNumber evidence="8">3.1.-.-</ecNumber>
    </recommendedName>
    <alternativeName>
        <fullName evidence="8">Toxin VapC</fullName>
    </alternativeName>
</protein>
<keyword evidence="2 8" id="KW-1277">Toxin-antitoxin system</keyword>
<dbReference type="Pfam" id="PF01850">
    <property type="entry name" value="PIN"/>
    <property type="match status" value="1"/>
</dbReference>
<comment type="cofactor">
    <cofactor evidence="1 8">
        <name>Mg(2+)</name>
        <dbReference type="ChEBI" id="CHEBI:18420"/>
    </cofactor>
</comment>
<comment type="function">
    <text evidence="8">Toxic component of a toxin-antitoxin (TA) system. An RNase.</text>
</comment>
<keyword evidence="3 8" id="KW-0540">Nuclease</keyword>